<accession>A0A8X6S5X4</accession>
<gene>
    <name evidence="1" type="ORF">TNCV_3211151</name>
</gene>
<dbReference type="AlphaFoldDB" id="A0A8X6S5X4"/>
<protein>
    <submittedName>
        <fullName evidence="1">Uncharacterized protein</fullName>
    </submittedName>
</protein>
<comment type="caution">
    <text evidence="1">The sequence shown here is derived from an EMBL/GenBank/DDBJ whole genome shotgun (WGS) entry which is preliminary data.</text>
</comment>
<name>A0A8X6S5X4_TRICX</name>
<dbReference type="Proteomes" id="UP000887159">
    <property type="component" value="Unassembled WGS sequence"/>
</dbReference>
<keyword evidence="2" id="KW-1185">Reference proteome</keyword>
<organism evidence="1 2">
    <name type="scientific">Trichonephila clavipes</name>
    <name type="common">Golden silk orbweaver</name>
    <name type="synonym">Nephila clavipes</name>
    <dbReference type="NCBI Taxonomy" id="2585209"/>
    <lineage>
        <taxon>Eukaryota</taxon>
        <taxon>Metazoa</taxon>
        <taxon>Ecdysozoa</taxon>
        <taxon>Arthropoda</taxon>
        <taxon>Chelicerata</taxon>
        <taxon>Arachnida</taxon>
        <taxon>Araneae</taxon>
        <taxon>Araneomorphae</taxon>
        <taxon>Entelegynae</taxon>
        <taxon>Araneoidea</taxon>
        <taxon>Nephilidae</taxon>
        <taxon>Trichonephila</taxon>
    </lineage>
</organism>
<evidence type="ECO:0000313" key="1">
    <source>
        <dbReference type="EMBL" id="GFY03477.1"/>
    </source>
</evidence>
<evidence type="ECO:0000313" key="2">
    <source>
        <dbReference type="Proteomes" id="UP000887159"/>
    </source>
</evidence>
<sequence>MESGSSKLNFCCDITMCMMPFVEIENDHACRPWLFRIRNKKIGEKAISSMHPDKNNGCEDNVENLQLQKESYDVFMGKEECSLSIQTSSTSGPFDE</sequence>
<reference evidence="1" key="1">
    <citation type="submission" date="2020-08" db="EMBL/GenBank/DDBJ databases">
        <title>Multicomponent nature underlies the extraordinary mechanical properties of spider dragline silk.</title>
        <authorList>
            <person name="Kono N."/>
            <person name="Nakamura H."/>
            <person name="Mori M."/>
            <person name="Yoshida Y."/>
            <person name="Ohtoshi R."/>
            <person name="Malay A.D."/>
            <person name="Moran D.A.P."/>
            <person name="Tomita M."/>
            <person name="Numata K."/>
            <person name="Arakawa K."/>
        </authorList>
    </citation>
    <scope>NUCLEOTIDE SEQUENCE</scope>
</reference>
<dbReference type="EMBL" id="BMAU01021238">
    <property type="protein sequence ID" value="GFY03477.1"/>
    <property type="molecule type" value="Genomic_DNA"/>
</dbReference>
<proteinExistence type="predicted"/>